<sequence>MQKGRFSGAIPAYNANRFAFLDVK</sequence>
<protein>
    <submittedName>
        <fullName evidence="1">Uncharacterized protein</fullName>
    </submittedName>
</protein>
<dbReference type="EMBL" id="OGUU01000012">
    <property type="protein sequence ID" value="SPC18769.1"/>
    <property type="molecule type" value="Genomic_DNA"/>
</dbReference>
<dbReference type="Proteomes" id="UP000257139">
    <property type="component" value="Chromosome CBM2594_a"/>
</dbReference>
<comment type="caution">
    <text evidence="1">The sequence shown here is derived from an EMBL/GenBank/DDBJ whole genome shotgun (WGS) entry which is preliminary data.</text>
</comment>
<gene>
    <name evidence="1" type="ORF">CBM2594_A80208</name>
</gene>
<accession>A0A7Z7J9E3</accession>
<proteinExistence type="predicted"/>
<name>A0A7Z7J9E3_9BURK</name>
<dbReference type="AlphaFoldDB" id="A0A7Z7J9E3"/>
<reference evidence="1 2" key="1">
    <citation type="submission" date="2018-01" db="EMBL/GenBank/DDBJ databases">
        <authorList>
            <person name="Clerissi C."/>
        </authorList>
    </citation>
    <scope>NUCLEOTIDE SEQUENCE [LARGE SCALE GENOMIC DNA]</scope>
    <source>
        <strain evidence="1">Cupriavidus taiwanensis STM 6021</strain>
    </source>
</reference>
<evidence type="ECO:0000313" key="2">
    <source>
        <dbReference type="Proteomes" id="UP000257139"/>
    </source>
</evidence>
<organism evidence="1 2">
    <name type="scientific">Cupriavidus taiwanensis</name>
    <dbReference type="NCBI Taxonomy" id="164546"/>
    <lineage>
        <taxon>Bacteria</taxon>
        <taxon>Pseudomonadati</taxon>
        <taxon>Pseudomonadota</taxon>
        <taxon>Betaproteobacteria</taxon>
        <taxon>Burkholderiales</taxon>
        <taxon>Burkholderiaceae</taxon>
        <taxon>Cupriavidus</taxon>
    </lineage>
</organism>
<evidence type="ECO:0000313" key="1">
    <source>
        <dbReference type="EMBL" id="SPC18769.1"/>
    </source>
</evidence>